<sequence>MQVNQAGGLTPLYAIADALQITLTSYTPLKRKICVSRHLLHLPVLKSIDYRSFLHHIPAANVLYPVMNGRFDYVCCYYLPIYTRHTSSCRCVGGVRSPESLT</sequence>
<organism evidence="1 2">
    <name type="scientific">Dickeya zeae</name>
    <dbReference type="NCBI Taxonomy" id="204042"/>
    <lineage>
        <taxon>Bacteria</taxon>
        <taxon>Pseudomonadati</taxon>
        <taxon>Pseudomonadota</taxon>
        <taxon>Gammaproteobacteria</taxon>
        <taxon>Enterobacterales</taxon>
        <taxon>Pectobacteriaceae</taxon>
        <taxon>Dickeya</taxon>
    </lineage>
</organism>
<dbReference type="AlphaFoldDB" id="A0AAE6Z135"/>
<accession>A0AAE6Z135</accession>
<evidence type="ECO:0000313" key="1">
    <source>
        <dbReference type="EMBL" id="QIZ51643.1"/>
    </source>
</evidence>
<reference evidence="1 2" key="1">
    <citation type="submission" date="2018-11" db="EMBL/GenBank/DDBJ databases">
        <title>Complete genome sequence of Dickeya zeae strain CE1 infecting Canna edulis Ker-Gawl. in China.</title>
        <authorList>
            <person name="Zhang J."/>
            <person name="Lin B."/>
            <person name="Shen H."/>
            <person name="Jiang S."/>
            <person name="Pu X."/>
            <person name="Sun D."/>
        </authorList>
    </citation>
    <scope>NUCLEOTIDE SEQUENCE [LARGE SCALE GENOMIC DNA]</scope>
    <source>
        <strain evidence="1 2">CE1</strain>
    </source>
</reference>
<gene>
    <name evidence="1" type="ORF">DWG24_13195</name>
</gene>
<dbReference type="EMBL" id="CP033622">
    <property type="protein sequence ID" value="QIZ51643.1"/>
    <property type="molecule type" value="Genomic_DNA"/>
</dbReference>
<proteinExistence type="predicted"/>
<protein>
    <submittedName>
        <fullName evidence="1">Uncharacterized protein</fullName>
    </submittedName>
</protein>
<evidence type="ECO:0000313" key="2">
    <source>
        <dbReference type="Proteomes" id="UP000500801"/>
    </source>
</evidence>
<name>A0AAE6Z135_9GAMM</name>
<dbReference type="Proteomes" id="UP000500801">
    <property type="component" value="Chromosome"/>
</dbReference>